<dbReference type="GO" id="GO:0031053">
    <property type="term" value="P:primary miRNA processing"/>
    <property type="evidence" value="ECO:0007669"/>
    <property type="project" value="TreeGrafter"/>
</dbReference>
<dbReference type="Pfam" id="PF00035">
    <property type="entry name" value="dsrm"/>
    <property type="match status" value="1"/>
</dbReference>
<feature type="domain" description="RNase III" evidence="8">
    <location>
        <begin position="1024"/>
        <end position="1155"/>
    </location>
</feature>
<evidence type="ECO:0000256" key="1">
    <source>
        <dbReference type="ARBA" id="ARBA00022722"/>
    </source>
</evidence>
<dbReference type="PROSITE" id="PS00517">
    <property type="entry name" value="RNASE_3_1"/>
    <property type="match status" value="2"/>
</dbReference>
<evidence type="ECO:0000256" key="4">
    <source>
        <dbReference type="ARBA" id="ARBA00022884"/>
    </source>
</evidence>
<dbReference type="PANTHER" id="PTHR11207">
    <property type="entry name" value="RIBONUCLEASE III"/>
    <property type="match status" value="1"/>
</dbReference>
<dbReference type="Proteomes" id="UP000076078">
    <property type="component" value="Unassembled WGS sequence"/>
</dbReference>
<evidence type="ECO:0000313" key="9">
    <source>
        <dbReference type="EMBL" id="KYR02227.1"/>
    </source>
</evidence>
<dbReference type="STRING" id="361077.A0A152A857"/>
<accession>A0A152A857</accession>
<dbReference type="FunCoup" id="A0A152A857">
    <property type="interactions" value="141"/>
</dbReference>
<dbReference type="SUPFAM" id="SSF54768">
    <property type="entry name" value="dsRNA-binding domain-like"/>
    <property type="match status" value="1"/>
</dbReference>
<dbReference type="PROSITE" id="PS50137">
    <property type="entry name" value="DS_RBD"/>
    <property type="match status" value="1"/>
</dbReference>
<comment type="caution">
    <text evidence="9">The sequence shown here is derived from an EMBL/GenBank/DDBJ whole genome shotgun (WGS) entry which is preliminary data.</text>
</comment>
<dbReference type="GO" id="GO:0004525">
    <property type="term" value="F:ribonuclease III activity"/>
    <property type="evidence" value="ECO:0007669"/>
    <property type="project" value="InterPro"/>
</dbReference>
<dbReference type="Pfam" id="PF00636">
    <property type="entry name" value="Ribonuclease_3"/>
    <property type="match status" value="1"/>
</dbReference>
<keyword evidence="4 5" id="KW-0694">RNA-binding</keyword>
<dbReference type="PROSITE" id="PS50142">
    <property type="entry name" value="RNASE_3_2"/>
    <property type="match status" value="2"/>
</dbReference>
<feature type="compositionally biased region" description="Low complexity" evidence="6">
    <location>
        <begin position="214"/>
        <end position="247"/>
    </location>
</feature>
<dbReference type="SMART" id="SM00535">
    <property type="entry name" value="RIBOc"/>
    <property type="match status" value="2"/>
</dbReference>
<feature type="compositionally biased region" description="Acidic residues" evidence="6">
    <location>
        <begin position="781"/>
        <end position="793"/>
    </location>
</feature>
<feature type="domain" description="RNase III" evidence="8">
    <location>
        <begin position="842"/>
        <end position="978"/>
    </location>
</feature>
<feature type="compositionally biased region" description="Low complexity" evidence="6">
    <location>
        <begin position="177"/>
        <end position="204"/>
    </location>
</feature>
<reference evidence="9 10" key="1">
    <citation type="submission" date="2015-12" db="EMBL/GenBank/DDBJ databases">
        <title>Dictyostelia acquired genes for synthesis and detection of signals that induce cell-type specialization by lateral gene transfer from prokaryotes.</title>
        <authorList>
            <person name="Gloeckner G."/>
            <person name="Schaap P."/>
        </authorList>
    </citation>
    <scope>NUCLEOTIDE SEQUENCE [LARGE SCALE GENOMIC DNA]</scope>
    <source>
        <strain evidence="9 10">TK</strain>
    </source>
</reference>
<dbReference type="GO" id="GO:0003725">
    <property type="term" value="F:double-stranded RNA binding"/>
    <property type="evidence" value="ECO:0007669"/>
    <property type="project" value="TreeGrafter"/>
</dbReference>
<protein>
    <submittedName>
        <fullName evidence="9">Putative RNase III</fullName>
    </submittedName>
</protein>
<evidence type="ECO:0000259" key="8">
    <source>
        <dbReference type="PROSITE" id="PS50142"/>
    </source>
</evidence>
<keyword evidence="10" id="KW-1185">Reference proteome</keyword>
<dbReference type="OMA" id="HACARTN"/>
<feature type="region of interest" description="Disordered" evidence="6">
    <location>
        <begin position="69"/>
        <end position="127"/>
    </location>
</feature>
<dbReference type="PANTHER" id="PTHR11207:SF0">
    <property type="entry name" value="RIBONUCLEASE 3"/>
    <property type="match status" value="1"/>
</dbReference>
<feature type="domain" description="DRBM" evidence="7">
    <location>
        <begin position="2"/>
        <end position="70"/>
    </location>
</feature>
<feature type="compositionally biased region" description="Polar residues" evidence="6">
    <location>
        <begin position="157"/>
        <end position="168"/>
    </location>
</feature>
<dbReference type="OrthoDB" id="20536at2759"/>
<organism evidence="9 10">
    <name type="scientific">Tieghemostelium lacteum</name>
    <name type="common">Slime mold</name>
    <name type="synonym">Dictyostelium lacteum</name>
    <dbReference type="NCBI Taxonomy" id="361077"/>
    <lineage>
        <taxon>Eukaryota</taxon>
        <taxon>Amoebozoa</taxon>
        <taxon>Evosea</taxon>
        <taxon>Eumycetozoa</taxon>
        <taxon>Dictyostelia</taxon>
        <taxon>Dictyosteliales</taxon>
        <taxon>Raperosteliaceae</taxon>
        <taxon>Tieghemostelium</taxon>
    </lineage>
</organism>
<evidence type="ECO:0000256" key="6">
    <source>
        <dbReference type="SAM" id="MobiDB-lite"/>
    </source>
</evidence>
<evidence type="ECO:0000256" key="5">
    <source>
        <dbReference type="PROSITE-ProRule" id="PRU00266"/>
    </source>
</evidence>
<dbReference type="Gene3D" id="1.10.1520.10">
    <property type="entry name" value="Ribonuclease III domain"/>
    <property type="match status" value="2"/>
</dbReference>
<keyword evidence="1" id="KW-0540">Nuclease</keyword>
<keyword evidence="3" id="KW-0378">Hydrolase</keyword>
<dbReference type="InterPro" id="IPR036389">
    <property type="entry name" value="RNase_III_sf"/>
</dbReference>
<dbReference type="Gene3D" id="3.30.160.20">
    <property type="match status" value="1"/>
</dbReference>
<dbReference type="SUPFAM" id="SSF69065">
    <property type="entry name" value="RNase III domain-like"/>
    <property type="match status" value="2"/>
</dbReference>
<dbReference type="Pfam" id="PF14622">
    <property type="entry name" value="Ribonucleas_3_3"/>
    <property type="match status" value="1"/>
</dbReference>
<keyword evidence="2" id="KW-0255">Endonuclease</keyword>
<evidence type="ECO:0000256" key="3">
    <source>
        <dbReference type="ARBA" id="ARBA00022801"/>
    </source>
</evidence>
<name>A0A152A857_TIELA</name>
<gene>
    <name evidence="9" type="ORF">DLAC_01047</name>
</gene>
<dbReference type="InterPro" id="IPR000999">
    <property type="entry name" value="RNase_III_dom"/>
</dbReference>
<dbReference type="CDD" id="cd00593">
    <property type="entry name" value="RIBOc"/>
    <property type="match status" value="2"/>
</dbReference>
<feature type="compositionally biased region" description="Low complexity" evidence="6">
    <location>
        <begin position="93"/>
        <end position="106"/>
    </location>
</feature>
<feature type="compositionally biased region" description="Basic and acidic residues" evidence="6">
    <location>
        <begin position="1"/>
        <end position="12"/>
    </location>
</feature>
<feature type="region of interest" description="Disordered" evidence="6">
    <location>
        <begin position="146"/>
        <end position="255"/>
    </location>
</feature>
<feature type="region of interest" description="Disordered" evidence="6">
    <location>
        <begin position="728"/>
        <end position="793"/>
    </location>
</feature>
<sequence length="1215" mass="139495">MTEKTQLHELLQKKGFPPPFYEVKEKGADHSKDFQSTILFLGESFVSDWKKNKKEAQNHSAKLALDHYLKSHPNGLPTKKDNRRRPGSIPSNQQQQHQQQQHHQQLIPPPLPPPQTSTPALMPPMHPDRLERLQNDQLIASNFTSNNMDLMLPPPNQHLSPSHNSANSGILPLPTPMNISNTMSNSNNNSSNTSGGSLYSSASYPTPTEKSPLNKTSANSSSGSNSKSSTSTTSTTTTTNTSKQNITPDKFTNQNIYDNSYSKLKDEFEQYKRSSETETTTLQKKLKLLVDSHQKLEQLVFEIRDKLSDQTQQYLTPMKFQPFVKKPLPQDMFDLSSLSNYNSSSSNSSSSNLLLSNQSQNNQNQFNYTNIQQNNNNTPIAMDISCDKVVDKMVNNVNAITSINAADIKDGIINNGDIYKDVLTPNKVVNEYHNSICSATPGTNVVEAVNKFREFKLIELSTLINEEIELQVYRVIYSGIYRAKEFKHLDKTYLFQGYCLYTSTLIPLKPILHIVNRNNEHFGVSLKFNQVIRVKKSEFQILLTFNRVLFQDILSQRYMNHLDPENYLLIPDVKCISSPGQTIYQNLVDLLKYEELDVIKLNKLYKESTDDFRAFLDDKFTDKVLVTNFGDFTICKKVDHSRVVKTQTMGAQVIPLDLNYPPLQCLHAAAKLKQNYWLLKAVLYFDQNGQFEDTSQWNQLSSTQDNDSFQKKSKYEKDIFDLNDGTVNRKKQKTYNQNNSENNSDISSSSINTTSITEDNTNNLNNDSENNNNTMVNDNNNEGEEEDDNDGEINFDDFIKQSKYYDKDIHYCKITGITAQMHAIAKSTLITLYAETKWCQDLYNFKQKSQINLTNPRLIREVFTHPSTKPKGAKINVIEEMSHDTYRPFTGDNQRLEFLGDSVLKFTSSLYLYFRNRDMREGELSNIRSFHTNNSYLMDISKKIRLDEVLRLNYFGNTKKPHADVMESLFGAYYLEHGISQVYTFVVDHIFSSSADCSHYGTGLLEMPRYKCDHSSHTGLDPSIDEFQYRMLIYLDCPYLLVDAFQLYHTTQLNQPAIQMQNEDIKNNNQRLEFLGDSVIDVIVTDFLFRAFPKQQEGFLTEHRSMLVKNENFARLTRTLDIPPNLDSFTRDQLSTKKLGDYFETLIGCLFLDKGFEFVKSFIYKHLNLSRDNIINAYGLDDDGYKIFDDDLPTIQYLPSNTNMTFTDDNLLESQ</sequence>
<dbReference type="EMBL" id="LODT01000004">
    <property type="protein sequence ID" value="KYR02227.1"/>
    <property type="molecule type" value="Genomic_DNA"/>
</dbReference>
<evidence type="ECO:0000256" key="2">
    <source>
        <dbReference type="ARBA" id="ARBA00022759"/>
    </source>
</evidence>
<evidence type="ECO:0000313" key="10">
    <source>
        <dbReference type="Proteomes" id="UP000076078"/>
    </source>
</evidence>
<feature type="compositionally biased region" description="Low complexity" evidence="6">
    <location>
        <begin position="738"/>
        <end position="780"/>
    </location>
</feature>
<feature type="region of interest" description="Disordered" evidence="6">
    <location>
        <begin position="1"/>
        <end position="24"/>
    </location>
</feature>
<dbReference type="SMART" id="SM00358">
    <property type="entry name" value="DSRM"/>
    <property type="match status" value="1"/>
</dbReference>
<dbReference type="InterPro" id="IPR014720">
    <property type="entry name" value="dsRBD_dom"/>
</dbReference>
<dbReference type="AlphaFoldDB" id="A0A152A857"/>
<proteinExistence type="predicted"/>
<feature type="compositionally biased region" description="Pro residues" evidence="6">
    <location>
        <begin position="107"/>
        <end position="125"/>
    </location>
</feature>
<dbReference type="GO" id="GO:0005634">
    <property type="term" value="C:nucleus"/>
    <property type="evidence" value="ECO:0007669"/>
    <property type="project" value="TreeGrafter"/>
</dbReference>
<evidence type="ECO:0000259" key="7">
    <source>
        <dbReference type="PROSITE" id="PS50137"/>
    </source>
</evidence>
<dbReference type="InParanoid" id="A0A152A857"/>